<dbReference type="RefSeq" id="WP_338252602.1">
    <property type="nucleotide sequence ID" value="NZ_AP028907.1"/>
</dbReference>
<dbReference type="InterPro" id="IPR013766">
    <property type="entry name" value="Thioredoxin_domain"/>
</dbReference>
<gene>
    <name evidence="2" type="primary">trxA</name>
    <name evidence="2" type="ORF">PABY_10460</name>
</gene>
<name>A0ABN6ZQ01_9CREN</name>
<dbReference type="Pfam" id="PF00085">
    <property type="entry name" value="Thioredoxin"/>
    <property type="match status" value="1"/>
</dbReference>
<evidence type="ECO:0000313" key="3">
    <source>
        <dbReference type="Proteomes" id="UP001341135"/>
    </source>
</evidence>
<dbReference type="GeneID" id="89289065"/>
<dbReference type="SUPFAM" id="SSF52833">
    <property type="entry name" value="Thioredoxin-like"/>
    <property type="match status" value="1"/>
</dbReference>
<dbReference type="PROSITE" id="PS51352">
    <property type="entry name" value="THIOREDOXIN_2"/>
    <property type="match status" value="1"/>
</dbReference>
<evidence type="ECO:0000313" key="2">
    <source>
        <dbReference type="EMBL" id="BES81479.1"/>
    </source>
</evidence>
<dbReference type="InterPro" id="IPR036249">
    <property type="entry name" value="Thioredoxin-like_sf"/>
</dbReference>
<dbReference type="Proteomes" id="UP001341135">
    <property type="component" value="Chromosome"/>
</dbReference>
<dbReference type="PANTHER" id="PTHR45663">
    <property type="entry name" value="GEO12009P1"/>
    <property type="match status" value="1"/>
</dbReference>
<dbReference type="CDD" id="cd02947">
    <property type="entry name" value="TRX_family"/>
    <property type="match status" value="1"/>
</dbReference>
<evidence type="ECO:0000259" key="1">
    <source>
        <dbReference type="PROSITE" id="PS51352"/>
    </source>
</evidence>
<sequence length="140" mass="16228">MKGIEEIAERIKKLVDRKIEQIEQELGDPLYYAGKDFDELIEKYPVAVVEFAAPWCNPCKAYTPVFRRVARRLMKEYSGRVVFMYLDTDQLPEIADRYNIENIPTTIIFVNGHVADVIMGATQESRLEEKVRSILEEVAK</sequence>
<keyword evidence="3" id="KW-1185">Reference proteome</keyword>
<dbReference type="Gene3D" id="3.40.30.10">
    <property type="entry name" value="Glutaredoxin"/>
    <property type="match status" value="1"/>
</dbReference>
<proteinExistence type="predicted"/>
<protein>
    <submittedName>
        <fullName evidence="2">Thioredoxin</fullName>
    </submittedName>
</protein>
<feature type="domain" description="Thioredoxin" evidence="1">
    <location>
        <begin position="8"/>
        <end position="136"/>
    </location>
</feature>
<dbReference type="PANTHER" id="PTHR45663:SF11">
    <property type="entry name" value="GEO12009P1"/>
    <property type="match status" value="1"/>
</dbReference>
<accession>A0ABN6ZQ01</accession>
<reference evidence="2 3" key="1">
    <citation type="submission" date="2023-09" db="EMBL/GenBank/DDBJ databases">
        <title>Pyrofollis japonicus gen. nov. sp. nov., a novel member of the family Pyrodictiaceae isolated from the Iheya North hydrothermal field.</title>
        <authorList>
            <person name="Miyazaki U."/>
            <person name="Sanari M."/>
            <person name="Tame A."/>
            <person name="Kitajima M."/>
            <person name="Okamoto A."/>
            <person name="Sawayama S."/>
            <person name="Miyazaki J."/>
            <person name="Takai K."/>
            <person name="Nakagawa S."/>
        </authorList>
    </citation>
    <scope>NUCLEOTIDE SEQUENCE [LARGE SCALE GENOMIC DNA]</scope>
    <source>
        <strain evidence="2 3">AV2</strain>
    </source>
</reference>
<dbReference type="EMBL" id="AP028907">
    <property type="protein sequence ID" value="BES81479.1"/>
    <property type="molecule type" value="Genomic_DNA"/>
</dbReference>
<organism evidence="2 3">
    <name type="scientific">Pyrodictium abyssi</name>
    <dbReference type="NCBI Taxonomy" id="54256"/>
    <lineage>
        <taxon>Archaea</taxon>
        <taxon>Thermoproteota</taxon>
        <taxon>Thermoprotei</taxon>
        <taxon>Desulfurococcales</taxon>
        <taxon>Pyrodictiaceae</taxon>
        <taxon>Pyrodictium</taxon>
    </lineage>
</organism>